<evidence type="ECO:0000313" key="1">
    <source>
        <dbReference type="EMBL" id="KAF3522799.1"/>
    </source>
</evidence>
<organism evidence="1 2">
    <name type="scientific">Brassica cretica</name>
    <name type="common">Mustard</name>
    <dbReference type="NCBI Taxonomy" id="69181"/>
    <lineage>
        <taxon>Eukaryota</taxon>
        <taxon>Viridiplantae</taxon>
        <taxon>Streptophyta</taxon>
        <taxon>Embryophyta</taxon>
        <taxon>Tracheophyta</taxon>
        <taxon>Spermatophyta</taxon>
        <taxon>Magnoliopsida</taxon>
        <taxon>eudicotyledons</taxon>
        <taxon>Gunneridae</taxon>
        <taxon>Pentapetalae</taxon>
        <taxon>rosids</taxon>
        <taxon>malvids</taxon>
        <taxon>Brassicales</taxon>
        <taxon>Brassicaceae</taxon>
        <taxon>Brassiceae</taxon>
        <taxon>Brassica</taxon>
    </lineage>
</organism>
<dbReference type="Proteomes" id="UP000712600">
    <property type="component" value="Unassembled WGS sequence"/>
</dbReference>
<comment type="caution">
    <text evidence="1">The sequence shown here is derived from an EMBL/GenBank/DDBJ whole genome shotgun (WGS) entry which is preliminary data.</text>
</comment>
<accession>A0A8S9PPS9</accession>
<proteinExistence type="predicted"/>
<dbReference type="AlphaFoldDB" id="A0A8S9PPS9"/>
<protein>
    <submittedName>
        <fullName evidence="1">Uncharacterized protein</fullName>
    </submittedName>
</protein>
<gene>
    <name evidence="1" type="ORF">F2Q69_00050749</name>
</gene>
<dbReference type="EMBL" id="QGKX02001347">
    <property type="protein sequence ID" value="KAF3522799.1"/>
    <property type="molecule type" value="Genomic_DNA"/>
</dbReference>
<sequence length="50" mass="5844">MRKFITAKEMSKIEEKQAEATELLHSVPENYLDKQKGRCEKEDVEKVFTG</sequence>
<evidence type="ECO:0000313" key="2">
    <source>
        <dbReference type="Proteomes" id="UP000712600"/>
    </source>
</evidence>
<reference evidence="1" key="1">
    <citation type="submission" date="2019-12" db="EMBL/GenBank/DDBJ databases">
        <title>Genome sequencing and annotation of Brassica cretica.</title>
        <authorList>
            <person name="Studholme D.J."/>
            <person name="Sarris P."/>
        </authorList>
    </citation>
    <scope>NUCLEOTIDE SEQUENCE</scope>
    <source>
        <strain evidence="1">PFS-109/04</strain>
        <tissue evidence="1">Leaf</tissue>
    </source>
</reference>
<name>A0A8S9PPS9_BRACR</name>